<accession>A0A4Q9HJW3</accession>
<proteinExistence type="predicted"/>
<evidence type="ECO:0000259" key="1">
    <source>
        <dbReference type="SMART" id="SM00943"/>
    </source>
</evidence>
<name>A0A4Q9HJW3_STRKA</name>
<evidence type="ECO:0000313" key="3">
    <source>
        <dbReference type="Proteomes" id="UP000292452"/>
    </source>
</evidence>
<dbReference type="RefSeq" id="WP_131126741.1">
    <property type="nucleotide sequence ID" value="NZ_SIXH01000959.1"/>
</dbReference>
<organism evidence="2 3">
    <name type="scientific">Streptomyces kasugaensis</name>
    <dbReference type="NCBI Taxonomy" id="1946"/>
    <lineage>
        <taxon>Bacteria</taxon>
        <taxon>Bacillati</taxon>
        <taxon>Actinomycetota</taxon>
        <taxon>Actinomycetes</taxon>
        <taxon>Kitasatosporales</taxon>
        <taxon>Streptomycetaceae</taxon>
        <taxon>Streptomyces</taxon>
    </lineage>
</organism>
<keyword evidence="3" id="KW-1185">Reference proteome</keyword>
<dbReference type="InterPro" id="IPR015330">
    <property type="entry name" value="DNA_primase/pol_bifunc_N"/>
</dbReference>
<dbReference type="Pfam" id="PF09250">
    <property type="entry name" value="Prim-Pol"/>
    <property type="match status" value="1"/>
</dbReference>
<dbReference type="AlphaFoldDB" id="A0A4Q9HJW3"/>
<comment type="caution">
    <text evidence="2">The sequence shown here is derived from an EMBL/GenBank/DDBJ whole genome shotgun (WGS) entry which is preliminary data.</text>
</comment>
<sequence length="152" mass="16656">MTHPARIRRAALDAAGRGWHIFPLRLNDKRPAGHREDRCPRTGRCHDGHLTPEQRATTDQTLIRRCWDLGQYGVGIATGPSGLVVIDLDVPKTNKKDAPDGATTFEALCERTGQPLPDTFTVRTGSGGKHLYFQAPAGARLRNSQRKLGPGI</sequence>
<dbReference type="SMART" id="SM00943">
    <property type="entry name" value="Prim-Pol"/>
    <property type="match status" value="1"/>
</dbReference>
<evidence type="ECO:0000313" key="2">
    <source>
        <dbReference type="EMBL" id="TBO54360.1"/>
    </source>
</evidence>
<dbReference type="EMBL" id="SIXH01000959">
    <property type="protein sequence ID" value="TBO54360.1"/>
    <property type="molecule type" value="Genomic_DNA"/>
</dbReference>
<dbReference type="Proteomes" id="UP000292452">
    <property type="component" value="Unassembled WGS sequence"/>
</dbReference>
<feature type="non-terminal residue" evidence="2">
    <location>
        <position position="152"/>
    </location>
</feature>
<dbReference type="CDD" id="cd04859">
    <property type="entry name" value="Prim_Pol"/>
    <property type="match status" value="1"/>
</dbReference>
<dbReference type="SUPFAM" id="SSF56747">
    <property type="entry name" value="Prim-pol domain"/>
    <property type="match status" value="1"/>
</dbReference>
<reference evidence="2 3" key="1">
    <citation type="submission" date="2019-02" db="EMBL/GenBank/DDBJ databases">
        <title>Draft Genome Sequence of Streptomyces sp. AM-2504, identified by 16S rRNA comparative analysis as a Streptomyces Kasugaensis strain.</title>
        <authorList>
            <person name="Napolioni V."/>
            <person name="Giuliodori A.M."/>
            <person name="Spurio R."/>
            <person name="Fabbretti A."/>
        </authorList>
    </citation>
    <scope>NUCLEOTIDE SEQUENCE [LARGE SCALE GENOMIC DNA]</scope>
    <source>
        <strain evidence="2 3">AM-2504</strain>
    </source>
</reference>
<gene>
    <name evidence="2" type="ORF">EYS09_38925</name>
</gene>
<feature type="domain" description="DNA primase/polymerase bifunctional N-terminal" evidence="1">
    <location>
        <begin position="11"/>
        <end position="152"/>
    </location>
</feature>
<protein>
    <submittedName>
        <fullName evidence="2">Bifunctional DNA primase/polymerase</fullName>
    </submittedName>
</protein>